<dbReference type="GO" id="GO:0071164">
    <property type="term" value="F:RNA cap trimethylguanosine synthase activity"/>
    <property type="evidence" value="ECO:0007669"/>
    <property type="project" value="TreeGrafter"/>
</dbReference>
<dbReference type="GO" id="GO:0005730">
    <property type="term" value="C:nucleolus"/>
    <property type="evidence" value="ECO:0007669"/>
    <property type="project" value="UniProtKB-SubCell"/>
</dbReference>
<reference evidence="24" key="2">
    <citation type="submission" date="2025-09" db="UniProtKB">
        <authorList>
            <consortium name="Ensembl"/>
        </authorList>
    </citation>
    <scope>IDENTIFICATION</scope>
</reference>
<evidence type="ECO:0000256" key="15">
    <source>
        <dbReference type="ARBA" id="ARBA00048740"/>
    </source>
</evidence>
<feature type="region of interest" description="Disordered" evidence="23">
    <location>
        <begin position="332"/>
        <end position="407"/>
    </location>
</feature>
<evidence type="ECO:0000256" key="8">
    <source>
        <dbReference type="ARBA" id="ARBA00022679"/>
    </source>
</evidence>
<dbReference type="GO" id="GO:0030593">
    <property type="term" value="P:neutrophil chemotaxis"/>
    <property type="evidence" value="ECO:0007669"/>
    <property type="project" value="Ensembl"/>
</dbReference>
<evidence type="ECO:0000256" key="21">
    <source>
        <dbReference type="ARBA" id="ARBA00079339"/>
    </source>
</evidence>
<gene>
    <name evidence="24" type="primary">TGS1</name>
</gene>
<comment type="catalytic activity">
    <reaction evidence="16">
        <text>a 5'-end (N(2),N(7)-dimethyl 5'-triphosphoguanosine)-ribonucleoside in snRNA + S-adenosyl-L-methionine = a 5'-end (N(2),N(2),N(7)-trimethyl 5'-triphosphoguanosine)-ribonucleoside in snRNA + S-adenosyl-L-homocysteine + H(+)</text>
        <dbReference type="Rhea" id="RHEA:78479"/>
        <dbReference type="Rhea" id="RHEA-COMP:19087"/>
        <dbReference type="Rhea" id="RHEA-COMP:19089"/>
        <dbReference type="ChEBI" id="CHEBI:15378"/>
        <dbReference type="ChEBI" id="CHEBI:57856"/>
        <dbReference type="ChEBI" id="CHEBI:59789"/>
        <dbReference type="ChEBI" id="CHEBI:167623"/>
        <dbReference type="ChEBI" id="CHEBI:172880"/>
    </reaction>
    <physiologicalReaction direction="left-to-right" evidence="16">
        <dbReference type="Rhea" id="RHEA:78480"/>
    </physiologicalReaction>
</comment>
<keyword evidence="9" id="KW-0949">S-adenosyl-L-methionine</keyword>
<comment type="subcellular location">
    <subcellularLocation>
        <location evidence="2">Cytoplasm</location>
    </subcellularLocation>
    <subcellularLocation>
        <location evidence="1">Nucleus</location>
        <location evidence="1">Cajal body</location>
    </subcellularLocation>
    <subcellularLocation>
        <location evidence="3">Nucleus</location>
        <location evidence="3">Nucleolus</location>
    </subcellularLocation>
</comment>
<evidence type="ECO:0000256" key="7">
    <source>
        <dbReference type="ARBA" id="ARBA00022603"/>
    </source>
</evidence>
<dbReference type="CDD" id="cd02440">
    <property type="entry name" value="AdoMet_MTases"/>
    <property type="match status" value="1"/>
</dbReference>
<keyword evidence="10" id="KW-0805">Transcription regulation</keyword>
<proteinExistence type="inferred from homology"/>
<comment type="similarity">
    <text evidence="13">Belongs to the methyltransferase superfamily. Trimethylguanosine synthase family.</text>
</comment>
<keyword evidence="25" id="KW-1185">Reference proteome</keyword>
<evidence type="ECO:0000256" key="17">
    <source>
        <dbReference type="ARBA" id="ARBA00049075"/>
    </source>
</evidence>
<evidence type="ECO:0000256" key="16">
    <source>
        <dbReference type="ARBA" id="ARBA00048763"/>
    </source>
</evidence>
<evidence type="ECO:0000256" key="3">
    <source>
        <dbReference type="ARBA" id="ARBA00004604"/>
    </source>
</evidence>
<sequence>MLNVKWIQVAKICLYLDDLNEESKIMCLCSRAFFKDRCLYYLGLNGIYFDKIEYENDDRNEEDEEYSSGVPEEATVTDQAAEESEIDSEAELMIKLGLPLQFGGSSYEKKITSPSTCVKEPKSHKKIKSRCQKNVNEGIKKATEEKPSDVQHSSEDDCPTGNLLQEKDPVKCEDKTHTVIYSTVTPFSADPSTSEKWQEYWSQYGQGLLWQDWIQKHLDDPSAGENGACEPWTAPETKDEWDKHYSESYWHYFEQFQYWAQQGWTFGSTEAEGLPVSSQVLPGTSENADDACSGVLDGVNLINLDSDEMEQGSFCQSEIYKCSQLVNSESNGAQCPCDPDQKEPRDVEAGEKNTSSRQATSSQPGESTHCVRPSRSSAVEQSQSEDENEPPESKQVKIKRSHEMDADENPCDVLAEASSILGLKHGNGQKYGKISQFSRRTLCYLDREVQHRSQFLDMHRPVKVKNKHIFFSDESKTKPTKSKTLNKVKGFLEGLSDPIEDALDDTAAVPNGLISSSSSDPEEPAHTTGNEPLAASEICLPKFVENTRVHNIWSPLDSNSDAQQSSMDTEENSLRELIPLDIPDYLQDEADVKKTERKSKKKKKKNKKRILLPPEIAAVPRIAKYWAQRYRLFSRFDEGVKLDEEGWFSVTPEKIAEHIAGRVVQTSCCDVVVDAFCGVGGNAIQFAKAGKKVIAVDIDPVKLSMAHNNAVVYGVEDQIEFIRGDYMCLAPDLRADVVFLSPPWGGPDYASAETFDIKTMMSLDGFEVFKLSQQITKNIIYFLPRNTDMEQVASLAGPGGKVEIEQNFLNKKLKTMTVYFGDLIRKV</sequence>
<evidence type="ECO:0000256" key="6">
    <source>
        <dbReference type="ARBA" id="ARBA00022553"/>
    </source>
</evidence>
<keyword evidence="11" id="KW-0804">Transcription</keyword>
<evidence type="ECO:0000256" key="1">
    <source>
        <dbReference type="ARBA" id="ARBA00004408"/>
    </source>
</evidence>
<evidence type="ECO:0000256" key="22">
    <source>
        <dbReference type="ARBA" id="ARBA00081504"/>
    </source>
</evidence>
<dbReference type="GO" id="GO:0005737">
    <property type="term" value="C:cytoplasm"/>
    <property type="evidence" value="ECO:0007669"/>
    <property type="project" value="UniProtKB-SubCell"/>
</dbReference>
<evidence type="ECO:0000256" key="18">
    <source>
        <dbReference type="ARBA" id="ARBA00049790"/>
    </source>
</evidence>
<dbReference type="PANTHER" id="PTHR14741">
    <property type="entry name" value="S-ADENOSYLMETHIONINE-DEPENDENT METHYLTRANSFERASE RELATED"/>
    <property type="match status" value="1"/>
</dbReference>
<feature type="compositionally biased region" description="Polar residues" evidence="23">
    <location>
        <begin position="352"/>
        <end position="366"/>
    </location>
</feature>
<dbReference type="GeneTree" id="ENSGT00390000018056"/>
<evidence type="ECO:0000256" key="20">
    <source>
        <dbReference type="ARBA" id="ARBA00064494"/>
    </source>
</evidence>
<reference evidence="24" key="1">
    <citation type="submission" date="2025-08" db="UniProtKB">
        <authorList>
            <consortium name="Ensembl"/>
        </authorList>
    </citation>
    <scope>IDENTIFICATION</scope>
</reference>
<comment type="function">
    <text evidence="19">Catalyzes the 2 serial methylation steps for the conversion of the 7-monomethylguanosine (m(7)G) caps of snRNAs and snoRNAs to a 2,2,7-trimethylguanosine (m(2,2,7)G) cap structure. The enzyme is specific for guanine, and N7 methylation must precede N2 methylation. Hypermethylation of the m7G cap of U snRNAs leads to their concentration in nuclear foci, their colocalization with coilin and the formation of canonical Cajal bodies (CBs). Plays a role in transcriptional regulation.</text>
</comment>
<feature type="region of interest" description="Disordered" evidence="23">
    <location>
        <begin position="509"/>
        <end position="532"/>
    </location>
</feature>
<evidence type="ECO:0000256" key="23">
    <source>
        <dbReference type="SAM" id="MobiDB-lite"/>
    </source>
</evidence>
<evidence type="ECO:0000256" key="5">
    <source>
        <dbReference type="ARBA" id="ARBA00022490"/>
    </source>
</evidence>
<dbReference type="AlphaFoldDB" id="A0A8C5MDY7"/>
<dbReference type="GO" id="GO:0009611">
    <property type="term" value="P:response to wounding"/>
    <property type="evidence" value="ECO:0007669"/>
    <property type="project" value="Ensembl"/>
</dbReference>
<comment type="catalytic activity">
    <reaction evidence="17">
        <text>a 5'-end (N(7)-methyl 5'-triphosphoguanosine)-ribonucleoside in snRNA + S-adenosyl-L-methionine = a 5'-end (N(2),N(7)-dimethyl 5'-triphosphoguanosine)-ribonucleoside in snRNA + S-adenosyl-L-homocysteine + H(+)</text>
        <dbReference type="Rhea" id="RHEA:78471"/>
        <dbReference type="Rhea" id="RHEA-COMP:19085"/>
        <dbReference type="Rhea" id="RHEA-COMP:19087"/>
        <dbReference type="ChEBI" id="CHEBI:15378"/>
        <dbReference type="ChEBI" id="CHEBI:57856"/>
        <dbReference type="ChEBI" id="CHEBI:59789"/>
        <dbReference type="ChEBI" id="CHEBI:156461"/>
        <dbReference type="ChEBI" id="CHEBI:172880"/>
    </reaction>
    <physiologicalReaction direction="left-to-right" evidence="17">
        <dbReference type="Rhea" id="RHEA:78472"/>
    </physiologicalReaction>
</comment>
<keyword evidence="12" id="KW-0539">Nucleus</keyword>
<dbReference type="Proteomes" id="UP000694569">
    <property type="component" value="Unplaced"/>
</dbReference>
<evidence type="ECO:0000256" key="4">
    <source>
        <dbReference type="ARBA" id="ARBA00018517"/>
    </source>
</evidence>
<dbReference type="SUPFAM" id="SSF53335">
    <property type="entry name" value="S-adenosyl-L-methionine-dependent methyltransferases"/>
    <property type="match status" value="1"/>
</dbReference>
<protein>
    <recommendedName>
        <fullName evidence="4">Trimethylguanosine synthase</fullName>
    </recommendedName>
    <alternativeName>
        <fullName evidence="18">Cap-specific guanine-N(2) methyltransferase</fullName>
    </alternativeName>
    <alternativeName>
        <fullName evidence="21">Nuclear receptor coactivator 6-interacting protein</fullName>
    </alternativeName>
    <alternativeName>
        <fullName evidence="22">PRIP-interacting protein with methyltransferase motif</fullName>
    </alternativeName>
</protein>
<dbReference type="InterPro" id="IPR029063">
    <property type="entry name" value="SAM-dependent_MTases_sf"/>
</dbReference>
<evidence type="ECO:0000256" key="19">
    <source>
        <dbReference type="ARBA" id="ARBA00057179"/>
    </source>
</evidence>
<name>A0A8C5MDY7_9ANUR</name>
<keyword evidence="6" id="KW-0597">Phosphoprotein</keyword>
<evidence type="ECO:0000256" key="11">
    <source>
        <dbReference type="ARBA" id="ARBA00023163"/>
    </source>
</evidence>
<dbReference type="InterPro" id="IPR019012">
    <property type="entry name" value="RNA_cap_Gua-N2-MeTrfase"/>
</dbReference>
<dbReference type="Gene3D" id="3.40.50.150">
    <property type="entry name" value="Vaccinia Virus protein VP39"/>
    <property type="match status" value="1"/>
</dbReference>
<feature type="region of interest" description="Disordered" evidence="23">
    <location>
        <begin position="142"/>
        <end position="165"/>
    </location>
</feature>
<evidence type="ECO:0000256" key="2">
    <source>
        <dbReference type="ARBA" id="ARBA00004496"/>
    </source>
</evidence>
<dbReference type="FunFam" id="3.40.50.150:FF:000066">
    <property type="entry name" value="Trimethylguanosine synthase 1"/>
    <property type="match status" value="1"/>
</dbReference>
<dbReference type="PANTHER" id="PTHR14741:SF32">
    <property type="entry name" value="TRIMETHYLGUANOSINE SYNTHASE"/>
    <property type="match status" value="1"/>
</dbReference>
<evidence type="ECO:0000256" key="13">
    <source>
        <dbReference type="ARBA" id="ARBA00025783"/>
    </source>
</evidence>
<comment type="catalytic activity">
    <reaction evidence="15">
        <text>a 5'-end (N(7)-methyl 5'-triphosphoguanosine)-ribonucleoside in snoRNA + S-adenosyl-L-methionine = a 5'-end (N(2),N(7)-dimethyl 5'-triphosphoguanosine)-ribonucleoside in snoRNA + S-adenosyl-L-homocysteine + H(+)</text>
        <dbReference type="Rhea" id="RHEA:78475"/>
        <dbReference type="Rhea" id="RHEA-COMP:19086"/>
        <dbReference type="Rhea" id="RHEA-COMP:19088"/>
        <dbReference type="ChEBI" id="CHEBI:15378"/>
        <dbReference type="ChEBI" id="CHEBI:57856"/>
        <dbReference type="ChEBI" id="CHEBI:59789"/>
        <dbReference type="ChEBI" id="CHEBI:156461"/>
        <dbReference type="ChEBI" id="CHEBI:172880"/>
    </reaction>
    <physiologicalReaction direction="left-to-right" evidence="15">
        <dbReference type="Rhea" id="RHEA:78476"/>
    </physiologicalReaction>
</comment>
<evidence type="ECO:0000313" key="24">
    <source>
        <dbReference type="Ensembl" id="ENSLLEP00000011633.1"/>
    </source>
</evidence>
<dbReference type="Pfam" id="PF09445">
    <property type="entry name" value="Methyltransf_15"/>
    <property type="match status" value="1"/>
</dbReference>
<dbReference type="OrthoDB" id="194443at2759"/>
<organism evidence="24 25">
    <name type="scientific">Leptobrachium leishanense</name>
    <name type="common">Leishan spiny toad</name>
    <dbReference type="NCBI Taxonomy" id="445787"/>
    <lineage>
        <taxon>Eukaryota</taxon>
        <taxon>Metazoa</taxon>
        <taxon>Chordata</taxon>
        <taxon>Craniata</taxon>
        <taxon>Vertebrata</taxon>
        <taxon>Euteleostomi</taxon>
        <taxon>Amphibia</taxon>
        <taxon>Batrachia</taxon>
        <taxon>Anura</taxon>
        <taxon>Pelobatoidea</taxon>
        <taxon>Megophryidae</taxon>
        <taxon>Leptobrachium</taxon>
    </lineage>
</organism>
<comment type="catalytic activity">
    <reaction evidence="14">
        <text>a 5'-end (N(2),N(7)-dimethyl 5'-triphosphoguanosine)-ribonucleoside in snoRNA + S-adenosyl-L-methionine = a 5'-end (N(2),N(2),N(7)-trimethyl 5'-triphosphoguanosine)-ribonucleoside in snoRNA + S-adenosyl-L-homocysteine + H(+)</text>
        <dbReference type="Rhea" id="RHEA:78507"/>
        <dbReference type="Rhea" id="RHEA-COMP:19088"/>
        <dbReference type="Rhea" id="RHEA-COMP:19090"/>
        <dbReference type="ChEBI" id="CHEBI:15378"/>
        <dbReference type="ChEBI" id="CHEBI:57856"/>
        <dbReference type="ChEBI" id="CHEBI:59789"/>
        <dbReference type="ChEBI" id="CHEBI:167623"/>
        <dbReference type="ChEBI" id="CHEBI:172880"/>
    </reaction>
    <physiologicalReaction direction="left-to-right" evidence="14">
        <dbReference type="Rhea" id="RHEA:78508"/>
    </physiologicalReaction>
</comment>
<feature type="region of interest" description="Disordered" evidence="23">
    <location>
        <begin position="58"/>
        <end position="79"/>
    </location>
</feature>
<comment type="subunit">
    <text evidence="20">May form homooligomers. Interacts with CREBBP/CBP, EED/WAIT1, EP300/P300, NCOA6/PRIP, PPARBP/PBP and SMN.</text>
</comment>
<feature type="compositionally biased region" description="Basic and acidic residues" evidence="23">
    <location>
        <begin position="339"/>
        <end position="351"/>
    </location>
</feature>
<evidence type="ECO:0000256" key="12">
    <source>
        <dbReference type="ARBA" id="ARBA00023242"/>
    </source>
</evidence>
<feature type="compositionally biased region" description="Basic and acidic residues" evidence="23">
    <location>
        <begin position="142"/>
        <end position="155"/>
    </location>
</feature>
<keyword evidence="8" id="KW-0808">Transferase</keyword>
<evidence type="ECO:0000313" key="25">
    <source>
        <dbReference type="Proteomes" id="UP000694569"/>
    </source>
</evidence>
<accession>A0A8C5MDY7</accession>
<keyword evidence="7" id="KW-0489">Methyltransferase</keyword>
<evidence type="ECO:0000256" key="9">
    <source>
        <dbReference type="ARBA" id="ARBA00022691"/>
    </source>
</evidence>
<dbReference type="Ensembl" id="ENSLLET00000012100.1">
    <property type="protein sequence ID" value="ENSLLEP00000011633.1"/>
    <property type="gene ID" value="ENSLLEG00000007409.1"/>
</dbReference>
<evidence type="ECO:0000256" key="14">
    <source>
        <dbReference type="ARBA" id="ARBA00047418"/>
    </source>
</evidence>
<evidence type="ECO:0000256" key="10">
    <source>
        <dbReference type="ARBA" id="ARBA00023015"/>
    </source>
</evidence>
<keyword evidence="5" id="KW-0963">Cytoplasm</keyword>
<dbReference type="GO" id="GO:0090022">
    <property type="term" value="P:regulation of neutrophil chemotaxis"/>
    <property type="evidence" value="ECO:0007669"/>
    <property type="project" value="Ensembl"/>
</dbReference>
<dbReference type="GO" id="GO:0015030">
    <property type="term" value="C:Cajal body"/>
    <property type="evidence" value="ECO:0007669"/>
    <property type="project" value="UniProtKB-SubCell"/>
</dbReference>